<dbReference type="InterPro" id="IPR029058">
    <property type="entry name" value="AB_hydrolase_fold"/>
</dbReference>
<dbReference type="PANTHER" id="PTHR45856">
    <property type="entry name" value="ALPHA/BETA-HYDROLASES SUPERFAMILY PROTEIN"/>
    <property type="match status" value="1"/>
</dbReference>
<dbReference type="Proteomes" id="UP001501183">
    <property type="component" value="Unassembled WGS sequence"/>
</dbReference>
<dbReference type="RefSeq" id="WP_345343827.1">
    <property type="nucleotide sequence ID" value="NZ_BAABFB010000029.1"/>
</dbReference>
<dbReference type="CDD" id="cd00519">
    <property type="entry name" value="Lipase_3"/>
    <property type="match status" value="1"/>
</dbReference>
<proteinExistence type="predicted"/>
<dbReference type="EMBL" id="BAABFB010000029">
    <property type="protein sequence ID" value="GAA4477017.1"/>
    <property type="molecule type" value="Genomic_DNA"/>
</dbReference>
<evidence type="ECO:0000313" key="2">
    <source>
        <dbReference type="EMBL" id="GAA4477017.1"/>
    </source>
</evidence>
<dbReference type="InterPro" id="IPR002921">
    <property type="entry name" value="Fungal_lipase-type"/>
</dbReference>
<organism evidence="2 3">
    <name type="scientific">Rhodococcus olei</name>
    <dbReference type="NCBI Taxonomy" id="2161675"/>
    <lineage>
        <taxon>Bacteria</taxon>
        <taxon>Bacillati</taxon>
        <taxon>Actinomycetota</taxon>
        <taxon>Actinomycetes</taxon>
        <taxon>Mycobacteriales</taxon>
        <taxon>Nocardiaceae</taxon>
        <taxon>Rhodococcus</taxon>
    </lineage>
</organism>
<feature type="domain" description="Fungal lipase-type" evidence="1">
    <location>
        <begin position="107"/>
        <end position="274"/>
    </location>
</feature>
<dbReference type="SUPFAM" id="SSF53474">
    <property type="entry name" value="alpha/beta-Hydrolases"/>
    <property type="match status" value="1"/>
</dbReference>
<gene>
    <name evidence="2" type="ORF">GCM10023094_18330</name>
</gene>
<name>A0ABP8P173_9NOCA</name>
<accession>A0ABP8P173</accession>
<dbReference type="Gene3D" id="3.40.50.1820">
    <property type="entry name" value="alpha/beta hydrolase"/>
    <property type="match status" value="1"/>
</dbReference>
<protein>
    <recommendedName>
        <fullName evidence="1">Fungal lipase-type domain-containing protein</fullName>
    </recommendedName>
</protein>
<dbReference type="PANTHER" id="PTHR45856:SF24">
    <property type="entry name" value="FUNGAL LIPASE-LIKE DOMAIN-CONTAINING PROTEIN"/>
    <property type="match status" value="1"/>
</dbReference>
<reference evidence="3" key="1">
    <citation type="journal article" date="2019" name="Int. J. Syst. Evol. Microbiol.">
        <title>The Global Catalogue of Microorganisms (GCM) 10K type strain sequencing project: providing services to taxonomists for standard genome sequencing and annotation.</title>
        <authorList>
            <consortium name="The Broad Institute Genomics Platform"/>
            <consortium name="The Broad Institute Genome Sequencing Center for Infectious Disease"/>
            <person name="Wu L."/>
            <person name="Ma J."/>
        </authorList>
    </citation>
    <scope>NUCLEOTIDE SEQUENCE [LARGE SCALE GENOMIC DNA]</scope>
    <source>
        <strain evidence="3">JCM 32206</strain>
    </source>
</reference>
<keyword evidence="3" id="KW-1185">Reference proteome</keyword>
<evidence type="ECO:0000259" key="1">
    <source>
        <dbReference type="Pfam" id="PF01764"/>
    </source>
</evidence>
<sequence>MLIEGSIAQPLSAYRPVKPTSSPTFPVYHDLGATLAGVGQQPDPTVAHTLAVAAGYAYSDAETVAMMLARMGLVDNHCLRVEMSVDAMFIRSTAFLIQSRDGSVVILAYRGTTPTDLVNWLIDADVHPDRIAFPFPKTEAADADAHAVHAGFYRNVRATRFAVVAALQRALEGRSVLDDDEGAPMEPMAGPMTTLYLTGHSLGGAMAALMAVMLSVEKEYIELFEPVFKGAYTFGAPMVGSPGFAAACTANEFLDRNVLRYVYRKDVVPHLPPTDSDHFAHFGREYRCDRGDAWRDTSDEPITQMGDVLGLIEAPLGFVASRFRLLRGLPFRYSLDDHGPQHYISALTPRWTPNEFGDAHLIPAT</sequence>
<dbReference type="InterPro" id="IPR051218">
    <property type="entry name" value="Sec_MonoDiacylglyc_Lipase"/>
</dbReference>
<evidence type="ECO:0000313" key="3">
    <source>
        <dbReference type="Proteomes" id="UP001501183"/>
    </source>
</evidence>
<comment type="caution">
    <text evidence="2">The sequence shown here is derived from an EMBL/GenBank/DDBJ whole genome shotgun (WGS) entry which is preliminary data.</text>
</comment>
<dbReference type="Pfam" id="PF01764">
    <property type="entry name" value="Lipase_3"/>
    <property type="match status" value="1"/>
</dbReference>